<comment type="caution">
    <text evidence="2">The sequence shown here is derived from an EMBL/GenBank/DDBJ whole genome shotgun (WGS) entry which is preliminary data.</text>
</comment>
<keyword evidence="3" id="KW-1185">Reference proteome</keyword>
<proteinExistence type="predicted"/>
<protein>
    <recommendedName>
        <fullName evidence="1">YvlB/LiaX N-terminal domain-containing protein</fullName>
    </recommendedName>
</protein>
<dbReference type="EMBL" id="JAHLDG010000008">
    <property type="protein sequence ID" value="MBU3219785.1"/>
    <property type="molecule type" value="Genomic_DNA"/>
</dbReference>
<dbReference type="InterPro" id="IPR053959">
    <property type="entry name" value="YvlB/LiaX_N"/>
</dbReference>
<reference evidence="2 3" key="1">
    <citation type="submission" date="2021-06" db="EMBL/GenBank/DDBJ databases">
        <title>Clostridia strains as spoilage organisms.</title>
        <authorList>
            <person name="Wambui J."/>
            <person name="Stephan R."/>
            <person name="Stevens M.J.A."/>
        </authorList>
    </citation>
    <scope>NUCLEOTIDE SEQUENCE [LARGE SCALE GENOMIC DNA]</scope>
    <source>
        <strain evidence="2 3">CM013</strain>
    </source>
</reference>
<dbReference type="Proteomes" id="UP000740830">
    <property type="component" value="Unassembled WGS sequence"/>
</dbReference>
<dbReference type="Pfam" id="PF22746">
    <property type="entry name" value="SHOCT-like_DUF2089-C"/>
    <property type="match status" value="1"/>
</dbReference>
<evidence type="ECO:0000313" key="2">
    <source>
        <dbReference type="EMBL" id="MBU3219785.1"/>
    </source>
</evidence>
<organism evidence="2 3">
    <name type="scientific">Clostridium algidicarnis</name>
    <dbReference type="NCBI Taxonomy" id="37659"/>
    <lineage>
        <taxon>Bacteria</taxon>
        <taxon>Bacillati</taxon>
        <taxon>Bacillota</taxon>
        <taxon>Clostridia</taxon>
        <taxon>Eubacteriales</taxon>
        <taxon>Clostridiaceae</taxon>
        <taxon>Clostridium</taxon>
    </lineage>
</organism>
<gene>
    <name evidence="2" type="ORF">KPL27_06665</name>
</gene>
<evidence type="ECO:0000313" key="3">
    <source>
        <dbReference type="Proteomes" id="UP000740830"/>
    </source>
</evidence>
<dbReference type="RefSeq" id="WP_029451321.1">
    <property type="nucleotide sequence ID" value="NZ_DAVZHE010000007.1"/>
</dbReference>
<name>A0ABS6C2U0_9CLOT</name>
<sequence length="123" mass="13497">MREEVLRVLKMVEEGKITSEKASELIEALNKSVEPEAMSKTNSNDEKMLKIKVMSGDEDNVNVQLPVTFIKSLMGSCKKVPLNIKGMENVDVDMLISAIDQGLTGKIVDVKSSNGDTVEVVIE</sequence>
<evidence type="ECO:0000259" key="1">
    <source>
        <dbReference type="Pfam" id="PF22746"/>
    </source>
</evidence>
<feature type="domain" description="YvlB/LiaX N-terminal" evidence="1">
    <location>
        <begin position="3"/>
        <end position="31"/>
    </location>
</feature>
<accession>A0ABS6C2U0</accession>
<dbReference type="GeneID" id="75089571"/>